<accession>A0A2M7GB55</accession>
<evidence type="ECO:0000256" key="3">
    <source>
        <dbReference type="ARBA" id="ARBA00022692"/>
    </source>
</evidence>
<sequence length="107" mass="12386">MAIHNPTAHHPEEDYHGHPNYFKTYFILLTIFGLSLAAGFLDNMLMAILLIFGMAIIKMMYVANNFMHLRFEPVSVWFAVIFGLVCCFIFYFGIYPDIMMVPLEVAR</sequence>
<keyword evidence="3 6" id="KW-0812">Transmembrane</keyword>
<name>A0A2M7GB55_9BACT</name>
<comment type="caution">
    <text evidence="7">The sequence shown here is derived from an EMBL/GenBank/DDBJ whole genome shotgun (WGS) entry which is preliminary data.</text>
</comment>
<feature type="transmembrane region" description="Helical" evidence="6">
    <location>
        <begin position="21"/>
        <end position="38"/>
    </location>
</feature>
<organism evidence="7 8">
    <name type="scientific">bacterium (Candidatus Blackallbacteria) CG17_big_fil_post_rev_8_21_14_2_50_48_46</name>
    <dbReference type="NCBI Taxonomy" id="2014261"/>
    <lineage>
        <taxon>Bacteria</taxon>
        <taxon>Candidatus Blackallbacteria</taxon>
    </lineage>
</organism>
<evidence type="ECO:0000256" key="2">
    <source>
        <dbReference type="ARBA" id="ARBA00022475"/>
    </source>
</evidence>
<dbReference type="GO" id="GO:0005886">
    <property type="term" value="C:plasma membrane"/>
    <property type="evidence" value="ECO:0007669"/>
    <property type="project" value="UniProtKB-SubCell"/>
</dbReference>
<dbReference type="InterPro" id="IPR005171">
    <property type="entry name" value="Cyt_c_oxidase_su4_prok"/>
</dbReference>
<evidence type="ECO:0000256" key="4">
    <source>
        <dbReference type="ARBA" id="ARBA00022989"/>
    </source>
</evidence>
<proteinExistence type="predicted"/>
<feature type="transmembrane region" description="Helical" evidence="6">
    <location>
        <begin position="74"/>
        <end position="94"/>
    </location>
</feature>
<dbReference type="Proteomes" id="UP000231019">
    <property type="component" value="Unassembled WGS sequence"/>
</dbReference>
<feature type="transmembrane region" description="Helical" evidence="6">
    <location>
        <begin position="44"/>
        <end position="62"/>
    </location>
</feature>
<reference evidence="7 8" key="1">
    <citation type="submission" date="2017-09" db="EMBL/GenBank/DDBJ databases">
        <title>Depth-based differentiation of microbial function through sediment-hosted aquifers and enrichment of novel symbionts in the deep terrestrial subsurface.</title>
        <authorList>
            <person name="Probst A.J."/>
            <person name="Ladd B."/>
            <person name="Jarett J.K."/>
            <person name="Geller-Mcgrath D.E."/>
            <person name="Sieber C.M."/>
            <person name="Emerson J.B."/>
            <person name="Anantharaman K."/>
            <person name="Thomas B.C."/>
            <person name="Malmstrom R."/>
            <person name="Stieglmeier M."/>
            <person name="Klingl A."/>
            <person name="Woyke T."/>
            <person name="Ryan C.M."/>
            <person name="Banfield J.F."/>
        </authorList>
    </citation>
    <scope>NUCLEOTIDE SEQUENCE [LARGE SCALE GENOMIC DNA]</scope>
    <source>
        <strain evidence="7">CG17_big_fil_post_rev_8_21_14_2_50_48_46</strain>
    </source>
</reference>
<evidence type="ECO:0000256" key="5">
    <source>
        <dbReference type="ARBA" id="ARBA00023136"/>
    </source>
</evidence>
<comment type="subcellular location">
    <subcellularLocation>
        <location evidence="1">Cell membrane</location>
        <topology evidence="1">Multi-pass membrane protein</topology>
    </subcellularLocation>
</comment>
<evidence type="ECO:0000313" key="7">
    <source>
        <dbReference type="EMBL" id="PIW19412.1"/>
    </source>
</evidence>
<dbReference type="AlphaFoldDB" id="A0A2M7GB55"/>
<evidence type="ECO:0000256" key="6">
    <source>
        <dbReference type="SAM" id="Phobius"/>
    </source>
</evidence>
<gene>
    <name evidence="7" type="ORF">COW36_00820</name>
</gene>
<keyword evidence="2" id="KW-1003">Cell membrane</keyword>
<evidence type="ECO:0000313" key="8">
    <source>
        <dbReference type="Proteomes" id="UP000231019"/>
    </source>
</evidence>
<keyword evidence="5 6" id="KW-0472">Membrane</keyword>
<dbReference type="EMBL" id="PFFQ01000004">
    <property type="protein sequence ID" value="PIW19412.1"/>
    <property type="molecule type" value="Genomic_DNA"/>
</dbReference>
<dbReference type="Pfam" id="PF03626">
    <property type="entry name" value="COX4_pro"/>
    <property type="match status" value="1"/>
</dbReference>
<keyword evidence="4 6" id="KW-1133">Transmembrane helix</keyword>
<protein>
    <submittedName>
        <fullName evidence="7">Caa(3)-type oxidase subunit IV</fullName>
    </submittedName>
</protein>
<evidence type="ECO:0000256" key="1">
    <source>
        <dbReference type="ARBA" id="ARBA00004651"/>
    </source>
</evidence>